<feature type="domain" description="DNA replication/recombination mediator RecO N-terminal" evidence="5">
    <location>
        <begin position="1"/>
        <end position="79"/>
    </location>
</feature>
<evidence type="ECO:0000256" key="2">
    <source>
        <dbReference type="ARBA" id="ARBA00023172"/>
    </source>
</evidence>
<evidence type="ECO:0000256" key="4">
    <source>
        <dbReference type="HAMAP-Rule" id="MF_00201"/>
    </source>
</evidence>
<evidence type="ECO:0000313" key="7">
    <source>
        <dbReference type="Proteomes" id="UP000600600"/>
    </source>
</evidence>
<dbReference type="SUPFAM" id="SSF50249">
    <property type="entry name" value="Nucleic acid-binding proteins"/>
    <property type="match status" value="1"/>
</dbReference>
<dbReference type="NCBIfam" id="TIGR00613">
    <property type="entry name" value="reco"/>
    <property type="match status" value="1"/>
</dbReference>
<reference evidence="6 7" key="1">
    <citation type="submission" date="2020-08" db="EMBL/GenBank/DDBJ databases">
        <title>Genome public.</title>
        <authorList>
            <person name="Liu C."/>
            <person name="Sun Q."/>
        </authorList>
    </citation>
    <scope>NUCLEOTIDE SEQUENCE [LARGE SCALE GENOMIC DNA]</scope>
    <source>
        <strain evidence="6 7">M27</strain>
    </source>
</reference>
<dbReference type="Proteomes" id="UP000600600">
    <property type="component" value="Unassembled WGS sequence"/>
</dbReference>
<comment type="similarity">
    <text evidence="4">Belongs to the RecO family.</text>
</comment>
<dbReference type="Pfam" id="PF02565">
    <property type="entry name" value="RecO_C"/>
    <property type="match status" value="1"/>
</dbReference>
<dbReference type="SUPFAM" id="SSF57863">
    <property type="entry name" value="ArfGap/RecO-like zinc finger"/>
    <property type="match status" value="1"/>
</dbReference>
<gene>
    <name evidence="4 6" type="primary">recO</name>
    <name evidence="6" type="ORF">H8S67_03165</name>
</gene>
<comment type="caution">
    <text evidence="6">The sequence shown here is derived from an EMBL/GenBank/DDBJ whole genome shotgun (WGS) entry which is preliminary data.</text>
</comment>
<dbReference type="Pfam" id="PF11967">
    <property type="entry name" value="RecO_N"/>
    <property type="match status" value="1"/>
</dbReference>
<keyword evidence="3 4" id="KW-0234">DNA repair</keyword>
<sequence length="242" mass="28413">MLQKTKGIVLHTLKYNDTSIIVDIYTELSGRASFLVAVPRSRKAAVKSVLFQPLSFIEFEADYRPNVTLYRVKEAKSFYPFSSIPYDPYKSAMALFLSEFLYRAIREEAENRPLFAYLQHSIIWLDECREGFSNFHLVFLMRLSRFLGLYPNLENYHAGDYFDLLNACFTSTRPQLHSSYINPEDAGRLRQLMRMNYETMHLFGMSRAERTRCLTTINDYYSLHLPDFPVLKSLEVLKELFD</sequence>
<keyword evidence="2 4" id="KW-0233">DNA recombination</keyword>
<dbReference type="InterPro" id="IPR037278">
    <property type="entry name" value="ARFGAP/RecO"/>
</dbReference>
<keyword evidence="1 4" id="KW-0227">DNA damage</keyword>
<organism evidence="6 7">
    <name type="scientific">Bacteroides difficilis</name>
    <dbReference type="NCBI Taxonomy" id="2763021"/>
    <lineage>
        <taxon>Bacteria</taxon>
        <taxon>Pseudomonadati</taxon>
        <taxon>Bacteroidota</taxon>
        <taxon>Bacteroidia</taxon>
        <taxon>Bacteroidales</taxon>
        <taxon>Bacteroidaceae</taxon>
        <taxon>Bacteroides</taxon>
    </lineage>
</organism>
<evidence type="ECO:0000256" key="1">
    <source>
        <dbReference type="ARBA" id="ARBA00022763"/>
    </source>
</evidence>
<dbReference type="RefSeq" id="WP_186966383.1">
    <property type="nucleotide sequence ID" value="NZ_CP182814.1"/>
</dbReference>
<dbReference type="EMBL" id="JACOOE010000001">
    <property type="protein sequence ID" value="MBC5603678.1"/>
    <property type="molecule type" value="Genomic_DNA"/>
</dbReference>
<name>A0ABR7C7H8_9BACE</name>
<evidence type="ECO:0000259" key="5">
    <source>
        <dbReference type="Pfam" id="PF11967"/>
    </source>
</evidence>
<accession>A0ABR7C7H8</accession>
<protein>
    <recommendedName>
        <fullName evidence="4">DNA repair protein RecO</fullName>
    </recommendedName>
    <alternativeName>
        <fullName evidence="4">Recombination protein O</fullName>
    </alternativeName>
</protein>
<keyword evidence="7" id="KW-1185">Reference proteome</keyword>
<evidence type="ECO:0000313" key="6">
    <source>
        <dbReference type="EMBL" id="MBC5603678.1"/>
    </source>
</evidence>
<dbReference type="InterPro" id="IPR022572">
    <property type="entry name" value="DNA_rep/recomb_RecO_N"/>
</dbReference>
<dbReference type="Gene3D" id="2.40.50.140">
    <property type="entry name" value="Nucleic acid-binding proteins"/>
    <property type="match status" value="1"/>
</dbReference>
<dbReference type="PANTHER" id="PTHR33991">
    <property type="entry name" value="DNA REPAIR PROTEIN RECO"/>
    <property type="match status" value="1"/>
</dbReference>
<evidence type="ECO:0000256" key="3">
    <source>
        <dbReference type="ARBA" id="ARBA00023204"/>
    </source>
</evidence>
<proteinExistence type="inferred from homology"/>
<dbReference type="PANTHER" id="PTHR33991:SF1">
    <property type="entry name" value="DNA REPAIR PROTEIN RECO"/>
    <property type="match status" value="1"/>
</dbReference>
<dbReference type="InterPro" id="IPR012340">
    <property type="entry name" value="NA-bd_OB-fold"/>
</dbReference>
<dbReference type="HAMAP" id="MF_00201">
    <property type="entry name" value="RecO"/>
    <property type="match status" value="1"/>
</dbReference>
<comment type="function">
    <text evidence="4">Involved in DNA repair and RecF pathway recombination.</text>
</comment>
<dbReference type="InterPro" id="IPR003717">
    <property type="entry name" value="RecO"/>
</dbReference>